<dbReference type="InterPro" id="IPR025398">
    <property type="entry name" value="DUF4371"/>
</dbReference>
<protein>
    <submittedName>
        <fullName evidence="3">Zinc finger MYM-type protein 1</fullName>
    </submittedName>
</protein>
<reference evidence="3 4" key="1">
    <citation type="journal article" date="2019" name="Sci. Rep.">
        <title>Orb-weaving spider Araneus ventricosus genome elucidates the spidroin gene catalogue.</title>
        <authorList>
            <person name="Kono N."/>
            <person name="Nakamura H."/>
            <person name="Ohtoshi R."/>
            <person name="Moran D.A.P."/>
            <person name="Shinohara A."/>
            <person name="Yoshida Y."/>
            <person name="Fujiwara M."/>
            <person name="Mori M."/>
            <person name="Tomita M."/>
            <person name="Arakawa K."/>
        </authorList>
    </citation>
    <scope>NUCLEOTIDE SEQUENCE [LARGE SCALE GENOMIC DNA]</scope>
</reference>
<dbReference type="EMBL" id="BGPR01157650">
    <property type="protein sequence ID" value="GBL83555.1"/>
    <property type="molecule type" value="Genomic_DNA"/>
</dbReference>
<keyword evidence="4" id="KW-1185">Reference proteome</keyword>
<accession>A0A4Y2AWL2</accession>
<dbReference type="PANTHER" id="PTHR45749:SF35">
    <property type="entry name" value="AC-LIKE TRANSPOSASE-RELATED"/>
    <property type="match status" value="1"/>
</dbReference>
<dbReference type="AlphaFoldDB" id="A0A4Y2AWL2"/>
<feature type="domain" description="TTF-type" evidence="2">
    <location>
        <begin position="184"/>
        <end position="271"/>
    </location>
</feature>
<proteinExistence type="predicted"/>
<dbReference type="InterPro" id="IPR006580">
    <property type="entry name" value="Znf_TTF"/>
</dbReference>
<feature type="compositionally biased region" description="Basic and acidic residues" evidence="1">
    <location>
        <begin position="70"/>
        <end position="84"/>
    </location>
</feature>
<evidence type="ECO:0000256" key="1">
    <source>
        <dbReference type="SAM" id="MobiDB-lite"/>
    </source>
</evidence>
<evidence type="ECO:0000313" key="3">
    <source>
        <dbReference type="EMBL" id="GBL83555.1"/>
    </source>
</evidence>
<dbReference type="PANTHER" id="PTHR45749">
    <property type="match status" value="1"/>
</dbReference>
<comment type="caution">
    <text evidence="3">The sequence shown here is derived from an EMBL/GenBank/DDBJ whole genome shotgun (WGS) entry which is preliminary data.</text>
</comment>
<feature type="region of interest" description="Disordered" evidence="1">
    <location>
        <begin position="60"/>
        <end position="106"/>
    </location>
</feature>
<dbReference type="Proteomes" id="UP000499080">
    <property type="component" value="Unassembled WGS sequence"/>
</dbReference>
<dbReference type="SMART" id="SM00597">
    <property type="entry name" value="ZnF_TTF"/>
    <property type="match status" value="1"/>
</dbReference>
<organism evidence="3 4">
    <name type="scientific">Araneus ventricosus</name>
    <name type="common">Orbweaver spider</name>
    <name type="synonym">Epeira ventricosa</name>
    <dbReference type="NCBI Taxonomy" id="182803"/>
    <lineage>
        <taxon>Eukaryota</taxon>
        <taxon>Metazoa</taxon>
        <taxon>Ecdysozoa</taxon>
        <taxon>Arthropoda</taxon>
        <taxon>Chelicerata</taxon>
        <taxon>Arachnida</taxon>
        <taxon>Araneae</taxon>
        <taxon>Araneomorphae</taxon>
        <taxon>Entelegynae</taxon>
        <taxon>Araneoidea</taxon>
        <taxon>Araneidae</taxon>
        <taxon>Araneus</taxon>
    </lineage>
</organism>
<feature type="compositionally biased region" description="Polar residues" evidence="1">
    <location>
        <begin position="60"/>
        <end position="69"/>
    </location>
</feature>
<dbReference type="OrthoDB" id="6437147at2759"/>
<feature type="compositionally biased region" description="Polar residues" evidence="1">
    <location>
        <begin position="87"/>
        <end position="106"/>
    </location>
</feature>
<evidence type="ECO:0000313" key="4">
    <source>
        <dbReference type="Proteomes" id="UP000499080"/>
    </source>
</evidence>
<gene>
    <name evidence="3" type="primary">ZMYM1_44</name>
    <name evidence="3" type="ORF">AVEN_170060_1</name>
</gene>
<dbReference type="Pfam" id="PF14291">
    <property type="entry name" value="DUF4371"/>
    <property type="match status" value="1"/>
</dbReference>
<evidence type="ECO:0000259" key="2">
    <source>
        <dbReference type="SMART" id="SM00597"/>
    </source>
</evidence>
<name>A0A4Y2AWL2_ARAVE</name>
<sequence>MPLLISSLFKDPVVSINMRYRDIGRKYLSGSKKRVVAKVKKVEAKKEKGSLNKYFRKTISENAETQVEPQHSEDDGREGNKSEELTLGNQSSYPLTESAMSDSGKLDNNNQVYSYVDITAGTSEVRETGNLKLACPLELTDDPATWPEMMSQSVRDYLVQNGPPSITVEIFPKNESGAHFSKFHCKRKLPNGEIVDRPWLLYSATSDKVFCYYCKLFKNSVSALTSNGFNDWPSIHTRLAEHEKSKRHLQAMLSCCELQQRLSSGKSINEVLEKQIRQEANRWHKVFERLVATIQFLAERNLPFRGSEEHIGTPHNGNFLGVVELLGKFDPIMEDHLEKILNKEIQDHYLGKNIQNDLINIMGQAVQQEIVSRIKTAKYFSVILDCTPDVSHQEQMSLIIRYVADGVHSKAPAGVHEHFIKFIAVESSTGENLYNTLVHELETLGLDIDNIRGQGYDNGANMK</sequence>